<feature type="transmembrane region" description="Helical" evidence="4">
    <location>
        <begin position="65"/>
        <end position="87"/>
    </location>
</feature>
<evidence type="ECO:0008006" key="7">
    <source>
        <dbReference type="Google" id="ProtNLM"/>
    </source>
</evidence>
<dbReference type="Proteomes" id="UP001150538">
    <property type="component" value="Unassembled WGS sequence"/>
</dbReference>
<sequence>MVQSSTNSKKELVVADPSINSTSTNQDLKNSNCSSLKASPSSSTSPSSQKLPIFDFKMLAEPPMWLMFFMSLFMMAGFNSATGYAMASATQYPGITNLKASILPTLIGAAHTAGTLASGYLTDFAGPITIVTLSYLTGSIVVFALWYNATTFPSFIAFSILFGFFGMNTNNTIPIITVQFFGVQRMASNSGMVLMGCVVGSLCGNIGIAKAYDIVDNRGQFRVAILLTGASLAVACLLSIANGYLYWRRRRKGLLASDTLYQ</sequence>
<feature type="compositionally biased region" description="Polar residues" evidence="3">
    <location>
        <begin position="18"/>
        <end position="30"/>
    </location>
</feature>
<keyword evidence="4" id="KW-0472">Membrane</keyword>
<dbReference type="OrthoDB" id="2213137at2759"/>
<evidence type="ECO:0000256" key="4">
    <source>
        <dbReference type="SAM" id="Phobius"/>
    </source>
</evidence>
<dbReference type="Pfam" id="PF07690">
    <property type="entry name" value="MFS_1"/>
    <property type="match status" value="1"/>
</dbReference>
<dbReference type="InterPro" id="IPR011701">
    <property type="entry name" value="MFS"/>
</dbReference>
<feature type="transmembrane region" description="Helical" evidence="4">
    <location>
        <begin position="193"/>
        <end position="212"/>
    </location>
</feature>
<evidence type="ECO:0000256" key="1">
    <source>
        <dbReference type="ARBA" id="ARBA00004141"/>
    </source>
</evidence>
<feature type="compositionally biased region" description="Low complexity" evidence="3">
    <location>
        <begin position="31"/>
        <end position="48"/>
    </location>
</feature>
<dbReference type="InterPro" id="IPR036259">
    <property type="entry name" value="MFS_trans_sf"/>
</dbReference>
<evidence type="ECO:0000313" key="5">
    <source>
        <dbReference type="EMBL" id="KAJ1914949.1"/>
    </source>
</evidence>
<feature type="region of interest" description="Disordered" evidence="3">
    <location>
        <begin position="1"/>
        <end position="49"/>
    </location>
</feature>
<evidence type="ECO:0000256" key="2">
    <source>
        <dbReference type="ARBA" id="ARBA00006727"/>
    </source>
</evidence>
<comment type="caution">
    <text evidence="5">The sequence shown here is derived from an EMBL/GenBank/DDBJ whole genome shotgun (WGS) entry which is preliminary data.</text>
</comment>
<dbReference type="EMBL" id="JANBPU010000171">
    <property type="protein sequence ID" value="KAJ1914949.1"/>
    <property type="molecule type" value="Genomic_DNA"/>
</dbReference>
<comment type="subcellular location">
    <subcellularLocation>
        <location evidence="1">Membrane</location>
        <topology evidence="1">Multi-pass membrane protein</topology>
    </subcellularLocation>
</comment>
<dbReference type="PANTHER" id="PTHR11360">
    <property type="entry name" value="MONOCARBOXYLATE TRANSPORTER"/>
    <property type="match status" value="1"/>
</dbReference>
<keyword evidence="4" id="KW-1133">Transmembrane helix</keyword>
<feature type="transmembrane region" description="Helical" evidence="4">
    <location>
        <begin position="224"/>
        <end position="247"/>
    </location>
</feature>
<feature type="transmembrane region" description="Helical" evidence="4">
    <location>
        <begin position="102"/>
        <end position="121"/>
    </location>
</feature>
<evidence type="ECO:0000256" key="3">
    <source>
        <dbReference type="SAM" id="MobiDB-lite"/>
    </source>
</evidence>
<reference evidence="5" key="1">
    <citation type="submission" date="2022-07" db="EMBL/GenBank/DDBJ databases">
        <title>Phylogenomic reconstructions and comparative analyses of Kickxellomycotina fungi.</title>
        <authorList>
            <person name="Reynolds N.K."/>
            <person name="Stajich J.E."/>
            <person name="Barry K."/>
            <person name="Grigoriev I.V."/>
            <person name="Crous P."/>
            <person name="Smith M.E."/>
        </authorList>
    </citation>
    <scope>NUCLEOTIDE SEQUENCE</scope>
    <source>
        <strain evidence="5">NBRC 100468</strain>
    </source>
</reference>
<dbReference type="Gene3D" id="1.20.1250.20">
    <property type="entry name" value="MFS general substrate transporter like domains"/>
    <property type="match status" value="1"/>
</dbReference>
<dbReference type="InterPro" id="IPR050327">
    <property type="entry name" value="Proton-linked_MCT"/>
</dbReference>
<evidence type="ECO:0000313" key="6">
    <source>
        <dbReference type="Proteomes" id="UP001150538"/>
    </source>
</evidence>
<name>A0A9W7ZWZ1_9FUNG</name>
<dbReference type="SUPFAM" id="SSF103473">
    <property type="entry name" value="MFS general substrate transporter"/>
    <property type="match status" value="1"/>
</dbReference>
<comment type="similarity">
    <text evidence="2">Belongs to the major facilitator superfamily. Monocarboxylate porter (TC 2.A.1.13) family.</text>
</comment>
<dbReference type="GO" id="GO:0016020">
    <property type="term" value="C:membrane"/>
    <property type="evidence" value="ECO:0007669"/>
    <property type="project" value="UniProtKB-SubCell"/>
</dbReference>
<protein>
    <recommendedName>
        <fullName evidence="7">Major facilitator superfamily (MFS) profile domain-containing protein</fullName>
    </recommendedName>
</protein>
<dbReference type="GO" id="GO:0022857">
    <property type="term" value="F:transmembrane transporter activity"/>
    <property type="evidence" value="ECO:0007669"/>
    <property type="project" value="InterPro"/>
</dbReference>
<proteinExistence type="inferred from homology"/>
<feature type="transmembrane region" description="Helical" evidence="4">
    <location>
        <begin position="128"/>
        <end position="149"/>
    </location>
</feature>
<feature type="transmembrane region" description="Helical" evidence="4">
    <location>
        <begin position="155"/>
        <end position="181"/>
    </location>
</feature>
<organism evidence="5 6">
    <name type="scientific">Mycoemilia scoparia</name>
    <dbReference type="NCBI Taxonomy" id="417184"/>
    <lineage>
        <taxon>Eukaryota</taxon>
        <taxon>Fungi</taxon>
        <taxon>Fungi incertae sedis</taxon>
        <taxon>Zoopagomycota</taxon>
        <taxon>Kickxellomycotina</taxon>
        <taxon>Kickxellomycetes</taxon>
        <taxon>Kickxellales</taxon>
        <taxon>Kickxellaceae</taxon>
        <taxon>Mycoemilia</taxon>
    </lineage>
</organism>
<keyword evidence="6" id="KW-1185">Reference proteome</keyword>
<accession>A0A9W7ZWZ1</accession>
<dbReference type="PANTHER" id="PTHR11360:SF284">
    <property type="entry name" value="EG:103B4.3 PROTEIN-RELATED"/>
    <property type="match status" value="1"/>
</dbReference>
<keyword evidence="4" id="KW-0812">Transmembrane</keyword>
<dbReference type="AlphaFoldDB" id="A0A9W7ZWZ1"/>
<gene>
    <name evidence="5" type="ORF">H4219_004562</name>
</gene>